<dbReference type="EnsemblPlants" id="AES95555">
    <property type="protein sequence ID" value="AES95555"/>
    <property type="gene ID" value="MTR_5g026790"/>
</dbReference>
<dbReference type="OMA" id="MRRINIY"/>
<evidence type="ECO:0000256" key="2">
    <source>
        <dbReference type="SAM" id="MobiDB-lite"/>
    </source>
</evidence>
<reference evidence="3 6" key="1">
    <citation type="journal article" date="2011" name="Nature">
        <title>The Medicago genome provides insight into the evolution of rhizobial symbioses.</title>
        <authorList>
            <person name="Young N.D."/>
            <person name="Debelle F."/>
            <person name="Oldroyd G.E."/>
            <person name="Geurts R."/>
            <person name="Cannon S.B."/>
            <person name="Udvardi M.K."/>
            <person name="Benedito V.A."/>
            <person name="Mayer K.F."/>
            <person name="Gouzy J."/>
            <person name="Schoof H."/>
            <person name="Van de Peer Y."/>
            <person name="Proost S."/>
            <person name="Cook D.R."/>
            <person name="Meyers B.C."/>
            <person name="Spannagl M."/>
            <person name="Cheung F."/>
            <person name="De Mita S."/>
            <person name="Krishnakumar V."/>
            <person name="Gundlach H."/>
            <person name="Zhou S."/>
            <person name="Mudge J."/>
            <person name="Bharti A.K."/>
            <person name="Murray J.D."/>
            <person name="Naoumkina M.A."/>
            <person name="Rosen B."/>
            <person name="Silverstein K.A."/>
            <person name="Tang H."/>
            <person name="Rombauts S."/>
            <person name="Zhao P.X."/>
            <person name="Zhou P."/>
            <person name="Barbe V."/>
            <person name="Bardou P."/>
            <person name="Bechner M."/>
            <person name="Bellec A."/>
            <person name="Berger A."/>
            <person name="Berges H."/>
            <person name="Bidwell S."/>
            <person name="Bisseling T."/>
            <person name="Choisne N."/>
            <person name="Couloux A."/>
            <person name="Denny R."/>
            <person name="Deshpande S."/>
            <person name="Dai X."/>
            <person name="Doyle J.J."/>
            <person name="Dudez A.M."/>
            <person name="Farmer A.D."/>
            <person name="Fouteau S."/>
            <person name="Franken C."/>
            <person name="Gibelin C."/>
            <person name="Gish J."/>
            <person name="Goldstein S."/>
            <person name="Gonzalez A.J."/>
            <person name="Green P.J."/>
            <person name="Hallab A."/>
            <person name="Hartog M."/>
            <person name="Hua A."/>
            <person name="Humphray S.J."/>
            <person name="Jeong D.H."/>
            <person name="Jing Y."/>
            <person name="Jocker A."/>
            <person name="Kenton S.M."/>
            <person name="Kim D.J."/>
            <person name="Klee K."/>
            <person name="Lai H."/>
            <person name="Lang C."/>
            <person name="Lin S."/>
            <person name="Macmil S.L."/>
            <person name="Magdelenat G."/>
            <person name="Matthews L."/>
            <person name="McCorrison J."/>
            <person name="Monaghan E.L."/>
            <person name="Mun J.H."/>
            <person name="Najar F.Z."/>
            <person name="Nicholson C."/>
            <person name="Noirot C."/>
            <person name="O'Bleness M."/>
            <person name="Paule C.R."/>
            <person name="Poulain J."/>
            <person name="Prion F."/>
            <person name="Qin B."/>
            <person name="Qu C."/>
            <person name="Retzel E.F."/>
            <person name="Riddle C."/>
            <person name="Sallet E."/>
            <person name="Samain S."/>
            <person name="Samson N."/>
            <person name="Sanders I."/>
            <person name="Saurat O."/>
            <person name="Scarpelli C."/>
            <person name="Schiex T."/>
            <person name="Segurens B."/>
            <person name="Severin A.J."/>
            <person name="Sherrier D.J."/>
            <person name="Shi R."/>
            <person name="Sims S."/>
            <person name="Singer S.R."/>
            <person name="Sinharoy S."/>
            <person name="Sterck L."/>
            <person name="Viollet A."/>
            <person name="Wang B.B."/>
            <person name="Wang K."/>
            <person name="Wang M."/>
            <person name="Wang X."/>
            <person name="Warfsmann J."/>
            <person name="Weissenbach J."/>
            <person name="White D.D."/>
            <person name="White J.D."/>
            <person name="Wiley G.B."/>
            <person name="Wincker P."/>
            <person name="Xing Y."/>
            <person name="Yang L."/>
            <person name="Yao Z."/>
            <person name="Ying F."/>
            <person name="Zhai J."/>
            <person name="Zhou L."/>
            <person name="Zuber A."/>
            <person name="Denarie J."/>
            <person name="Dixon R.A."/>
            <person name="May G.D."/>
            <person name="Schwartz D.C."/>
            <person name="Rogers J."/>
            <person name="Quetier F."/>
            <person name="Town C.D."/>
            <person name="Roe B.A."/>
        </authorList>
    </citation>
    <scope>NUCLEOTIDE SEQUENCE [LARGE SCALE GENOMIC DNA]</scope>
    <source>
        <strain evidence="3">A17</strain>
        <strain evidence="5 6">cv. Jemalong A17</strain>
    </source>
</reference>
<feature type="region of interest" description="Disordered" evidence="2">
    <location>
        <begin position="1"/>
        <end position="65"/>
    </location>
</feature>
<dbReference type="AlphaFoldDB" id="G7K6T5"/>
<dbReference type="PaxDb" id="3880-AES95555"/>
<dbReference type="PANTHER" id="PTHR37371">
    <property type="entry name" value="OS08G0180400 PROTEIN"/>
    <property type="match status" value="1"/>
</dbReference>
<gene>
    <name evidence="5" type="primary">11416582</name>
    <name evidence="3" type="ordered locus">MTR_5g026790</name>
    <name evidence="4" type="ORF">MtrunA17_Chr5g0409261</name>
</gene>
<evidence type="ECO:0000313" key="3">
    <source>
        <dbReference type="EMBL" id="AES95555.1"/>
    </source>
</evidence>
<evidence type="ECO:0000313" key="7">
    <source>
        <dbReference type="Proteomes" id="UP000265566"/>
    </source>
</evidence>
<proteinExistence type="predicted"/>
<dbReference type="Proteomes" id="UP000002051">
    <property type="component" value="Chromosome 5"/>
</dbReference>
<dbReference type="KEGG" id="mtr:11416582"/>
<evidence type="ECO:0000256" key="1">
    <source>
        <dbReference type="SAM" id="Coils"/>
    </source>
</evidence>
<feature type="coiled-coil region" evidence="1">
    <location>
        <begin position="113"/>
        <end position="181"/>
    </location>
</feature>
<dbReference type="Gramene" id="rna29729">
    <property type="protein sequence ID" value="RHN54657.1"/>
    <property type="gene ID" value="gene29729"/>
</dbReference>
<keyword evidence="1" id="KW-0175">Coiled coil</keyword>
<dbReference type="PANTHER" id="PTHR37371:SF1">
    <property type="entry name" value="KINESIN-LIKE PROTEIN"/>
    <property type="match status" value="1"/>
</dbReference>
<reference evidence="3 6" key="2">
    <citation type="journal article" date="2014" name="BMC Genomics">
        <title>An improved genome release (version Mt4.0) for the model legume Medicago truncatula.</title>
        <authorList>
            <person name="Tang H."/>
            <person name="Krishnakumar V."/>
            <person name="Bidwell S."/>
            <person name="Rosen B."/>
            <person name="Chan A."/>
            <person name="Zhou S."/>
            <person name="Gentzbittel L."/>
            <person name="Childs K.L."/>
            <person name="Yandell M."/>
            <person name="Gundlach H."/>
            <person name="Mayer K.F."/>
            <person name="Schwartz D.C."/>
            <person name="Town C.D."/>
        </authorList>
    </citation>
    <scope>GENOME REANNOTATION</scope>
    <source>
        <strain evidence="5 6">cv. Jemalong A17</strain>
    </source>
</reference>
<dbReference type="eggNOG" id="ENOG502S15R">
    <property type="taxonomic scope" value="Eukaryota"/>
</dbReference>
<reference evidence="7" key="4">
    <citation type="journal article" date="2018" name="Nat. Plants">
        <title>Whole-genome landscape of Medicago truncatula symbiotic genes.</title>
        <authorList>
            <person name="Pecrix Y."/>
            <person name="Staton S.E."/>
            <person name="Sallet E."/>
            <person name="Lelandais-Briere C."/>
            <person name="Moreau S."/>
            <person name="Carrere S."/>
            <person name="Blein T."/>
            <person name="Jardinaud M.F."/>
            <person name="Latrasse D."/>
            <person name="Zouine M."/>
            <person name="Zahm M."/>
            <person name="Kreplak J."/>
            <person name="Mayjonade B."/>
            <person name="Satge C."/>
            <person name="Perez M."/>
            <person name="Cauet S."/>
            <person name="Marande W."/>
            <person name="Chantry-Darmon C."/>
            <person name="Lopez-Roques C."/>
            <person name="Bouchez O."/>
            <person name="Berard A."/>
            <person name="Debelle F."/>
            <person name="Munos S."/>
            <person name="Bendahmane A."/>
            <person name="Berges H."/>
            <person name="Niebel A."/>
            <person name="Buitink J."/>
            <person name="Frugier F."/>
            <person name="Benhamed M."/>
            <person name="Crespi M."/>
            <person name="Gouzy J."/>
            <person name="Gamas P."/>
        </authorList>
    </citation>
    <scope>NUCLEOTIDE SEQUENCE [LARGE SCALE GENOMIC DNA]</scope>
    <source>
        <strain evidence="7">cv. Jemalong A17</strain>
    </source>
</reference>
<keyword evidence="6" id="KW-1185">Reference proteome</keyword>
<name>G7K6T5_MEDTR</name>
<accession>G7K6T5</accession>
<dbReference type="Gene3D" id="1.20.120.20">
    <property type="entry name" value="Apolipoprotein"/>
    <property type="match status" value="1"/>
</dbReference>
<dbReference type="HOGENOM" id="CLU_077806_2_0_1"/>
<evidence type="ECO:0000313" key="6">
    <source>
        <dbReference type="Proteomes" id="UP000002051"/>
    </source>
</evidence>
<evidence type="ECO:0000313" key="5">
    <source>
        <dbReference type="EnsemblPlants" id="AES95555"/>
    </source>
</evidence>
<dbReference type="EMBL" id="PSQE01000005">
    <property type="protein sequence ID" value="RHN54657.1"/>
    <property type="molecule type" value="Genomic_DNA"/>
</dbReference>
<reference evidence="4" key="5">
    <citation type="journal article" date="2018" name="Nat. Plants">
        <title>Whole-genome landscape of Medicago truncatula symbiotic genes.</title>
        <authorList>
            <person name="Pecrix Y."/>
            <person name="Gamas P."/>
            <person name="Carrere S."/>
        </authorList>
    </citation>
    <scope>NUCLEOTIDE SEQUENCE</scope>
    <source>
        <tissue evidence="4">Leaves</tissue>
    </source>
</reference>
<sequence length="187" mass="20832">MKKRGRKPKVSDLLKSPSPSPIASPVESSPKSALFTRTASTSKGVKRVAAALTTTPSPPRTTHKAQNNISDLKSLASSTIDELKRRIDRSHSEILKDLEASHSRLHKRFKMQSQGCQQAMDEAEKDYKKLSERITESREAMKASYEEFMAEAQATANRACKTSINELSQKYEKAIDSLRNRHGISSN</sequence>
<dbReference type="SUPFAM" id="SSF58113">
    <property type="entry name" value="Apolipoprotein A-I"/>
    <property type="match status" value="1"/>
</dbReference>
<dbReference type="EMBL" id="CM001221">
    <property type="protein sequence ID" value="AES95555.1"/>
    <property type="molecule type" value="Genomic_DNA"/>
</dbReference>
<protein>
    <submittedName>
        <fullName evidence="3">Kinesin-like protein</fullName>
    </submittedName>
</protein>
<feature type="compositionally biased region" description="Polar residues" evidence="2">
    <location>
        <begin position="26"/>
        <end position="43"/>
    </location>
</feature>
<dbReference type="STRING" id="3880.G7K6T5"/>
<organism evidence="3 6">
    <name type="scientific">Medicago truncatula</name>
    <name type="common">Barrel medic</name>
    <name type="synonym">Medicago tribuloides</name>
    <dbReference type="NCBI Taxonomy" id="3880"/>
    <lineage>
        <taxon>Eukaryota</taxon>
        <taxon>Viridiplantae</taxon>
        <taxon>Streptophyta</taxon>
        <taxon>Embryophyta</taxon>
        <taxon>Tracheophyta</taxon>
        <taxon>Spermatophyta</taxon>
        <taxon>Magnoliopsida</taxon>
        <taxon>eudicotyledons</taxon>
        <taxon>Gunneridae</taxon>
        <taxon>Pentapetalae</taxon>
        <taxon>rosids</taxon>
        <taxon>fabids</taxon>
        <taxon>Fabales</taxon>
        <taxon>Fabaceae</taxon>
        <taxon>Papilionoideae</taxon>
        <taxon>50 kb inversion clade</taxon>
        <taxon>NPAAA clade</taxon>
        <taxon>Hologalegina</taxon>
        <taxon>IRL clade</taxon>
        <taxon>Trifolieae</taxon>
        <taxon>Medicago</taxon>
    </lineage>
</organism>
<dbReference type="OrthoDB" id="1933837at2759"/>
<evidence type="ECO:0000313" key="4">
    <source>
        <dbReference type="EMBL" id="RHN54657.1"/>
    </source>
</evidence>
<reference evidence="5" key="3">
    <citation type="submission" date="2015-04" db="UniProtKB">
        <authorList>
            <consortium name="EnsemblPlants"/>
        </authorList>
    </citation>
    <scope>IDENTIFICATION</scope>
    <source>
        <strain evidence="5">cv. Jemalong A17</strain>
    </source>
</reference>
<dbReference type="Proteomes" id="UP000265566">
    <property type="component" value="Chromosome 5"/>
</dbReference>